<reference evidence="3" key="1">
    <citation type="journal article" date="2019" name="Int. J. Syst. Evol. Microbiol.">
        <title>The Global Catalogue of Microorganisms (GCM) 10K type strain sequencing project: providing services to taxonomists for standard genome sequencing and annotation.</title>
        <authorList>
            <consortium name="The Broad Institute Genomics Platform"/>
            <consortium name="The Broad Institute Genome Sequencing Center for Infectious Disease"/>
            <person name="Wu L."/>
            <person name="Ma J."/>
        </authorList>
    </citation>
    <scope>NUCLEOTIDE SEQUENCE [LARGE SCALE GENOMIC DNA]</scope>
    <source>
        <strain evidence="3">KCTC 12861</strain>
    </source>
</reference>
<name>A0ABQ3E9U2_9HYPH</name>
<keyword evidence="1" id="KW-0732">Signal</keyword>
<protein>
    <recommendedName>
        <fullName evidence="4">Secreted protein</fullName>
    </recommendedName>
</protein>
<keyword evidence="3" id="KW-1185">Reference proteome</keyword>
<feature type="chain" id="PRO_5046731088" description="Secreted protein" evidence="1">
    <location>
        <begin position="29"/>
        <end position="149"/>
    </location>
</feature>
<comment type="caution">
    <text evidence="2">The sequence shown here is derived from an EMBL/GenBank/DDBJ whole genome shotgun (WGS) entry which is preliminary data.</text>
</comment>
<dbReference type="RefSeq" id="WP_189436342.1">
    <property type="nucleotide sequence ID" value="NZ_BMXE01000002.1"/>
</dbReference>
<accession>A0ABQ3E9U2</accession>
<gene>
    <name evidence="2" type="ORF">GCM10007094_12130</name>
</gene>
<dbReference type="Proteomes" id="UP000637980">
    <property type="component" value="Unassembled WGS sequence"/>
</dbReference>
<evidence type="ECO:0000313" key="2">
    <source>
        <dbReference type="EMBL" id="GHB25615.1"/>
    </source>
</evidence>
<evidence type="ECO:0000313" key="3">
    <source>
        <dbReference type="Proteomes" id="UP000637980"/>
    </source>
</evidence>
<dbReference type="EMBL" id="BMXE01000002">
    <property type="protein sequence ID" value="GHB25615.1"/>
    <property type="molecule type" value="Genomic_DNA"/>
</dbReference>
<proteinExistence type="predicted"/>
<feature type="signal peptide" evidence="1">
    <location>
        <begin position="1"/>
        <end position="28"/>
    </location>
</feature>
<organism evidence="2 3">
    <name type="scientific">Pseudovibrio japonicus</name>
    <dbReference type="NCBI Taxonomy" id="366534"/>
    <lineage>
        <taxon>Bacteria</taxon>
        <taxon>Pseudomonadati</taxon>
        <taxon>Pseudomonadota</taxon>
        <taxon>Alphaproteobacteria</taxon>
        <taxon>Hyphomicrobiales</taxon>
        <taxon>Stappiaceae</taxon>
        <taxon>Pseudovibrio</taxon>
    </lineage>
</organism>
<sequence>MTRHPRFQKIIGQLGVAALLIIPVSALAQEPDIAGPEDWHAYSYSAEQITGNIILAPGAIEMGDAGVLTIAGVEGYTPNLFTFSGASSLDLPEGKHFCEDGVDSGYMIIDRSQEDFLVIDVFGGDEPPVAGRSVDQQPGFCGSFTYNKS</sequence>
<evidence type="ECO:0000256" key="1">
    <source>
        <dbReference type="SAM" id="SignalP"/>
    </source>
</evidence>
<evidence type="ECO:0008006" key="4">
    <source>
        <dbReference type="Google" id="ProtNLM"/>
    </source>
</evidence>